<reference evidence="7" key="2">
    <citation type="submission" date="2020-09" db="EMBL/GenBank/DDBJ databases">
        <authorList>
            <person name="Sun Q."/>
            <person name="Zhou Y."/>
        </authorList>
    </citation>
    <scope>NUCLEOTIDE SEQUENCE</scope>
    <source>
        <strain evidence="7">CGMCC 1.15425</strain>
    </source>
</reference>
<dbReference type="EMBL" id="BMIY01000009">
    <property type="protein sequence ID" value="GFZ78599.1"/>
    <property type="molecule type" value="Genomic_DNA"/>
</dbReference>
<dbReference type="GO" id="GO:0017089">
    <property type="term" value="F:glycolipid transfer activity"/>
    <property type="evidence" value="ECO:0007669"/>
    <property type="project" value="TreeGrafter"/>
</dbReference>
<reference evidence="7" key="1">
    <citation type="journal article" date="2014" name="Int. J. Syst. Evol. Microbiol.">
        <title>Complete genome sequence of Corynebacterium casei LMG S-19264T (=DSM 44701T), isolated from a smear-ripened cheese.</title>
        <authorList>
            <consortium name="US DOE Joint Genome Institute (JGI-PGF)"/>
            <person name="Walter F."/>
            <person name="Albersmeier A."/>
            <person name="Kalinowski J."/>
            <person name="Ruckert C."/>
        </authorList>
    </citation>
    <scope>NUCLEOTIDE SEQUENCE</scope>
    <source>
        <strain evidence="7">CGMCC 1.15425</strain>
    </source>
</reference>
<dbReference type="NCBIfam" id="TIGR04409">
    <property type="entry name" value="LptC_YrbK"/>
    <property type="match status" value="1"/>
</dbReference>
<evidence type="ECO:0000256" key="2">
    <source>
        <dbReference type="ARBA" id="ARBA00022519"/>
    </source>
</evidence>
<evidence type="ECO:0000256" key="1">
    <source>
        <dbReference type="ARBA" id="ARBA00022475"/>
    </source>
</evidence>
<dbReference type="GO" id="GO:0030288">
    <property type="term" value="C:outer membrane-bounded periplasmic space"/>
    <property type="evidence" value="ECO:0007669"/>
    <property type="project" value="TreeGrafter"/>
</dbReference>
<evidence type="ECO:0000256" key="5">
    <source>
        <dbReference type="ARBA" id="ARBA00023136"/>
    </source>
</evidence>
<dbReference type="InterPro" id="IPR052363">
    <property type="entry name" value="LPS_export_LptC"/>
</dbReference>
<dbReference type="AlphaFoldDB" id="A0A916QLQ3"/>
<keyword evidence="1" id="KW-1003">Cell membrane</keyword>
<proteinExistence type="predicted"/>
<evidence type="ECO:0000313" key="8">
    <source>
        <dbReference type="Proteomes" id="UP000627715"/>
    </source>
</evidence>
<keyword evidence="4 6" id="KW-1133">Transmembrane helix</keyword>
<gene>
    <name evidence="7" type="ORF">GCM10011403_22070</name>
</gene>
<protein>
    <recommendedName>
        <fullName evidence="9">Lipopolysaccharide export system protein LptC</fullName>
    </recommendedName>
</protein>
<feature type="transmembrane region" description="Helical" evidence="6">
    <location>
        <begin position="16"/>
        <end position="34"/>
    </location>
</feature>
<dbReference type="Pfam" id="PF06835">
    <property type="entry name" value="LptC"/>
    <property type="match status" value="1"/>
</dbReference>
<accession>A0A916QLQ3</accession>
<name>A0A916QLQ3_9GAMM</name>
<keyword evidence="5 6" id="KW-0472">Membrane</keyword>
<sequence>MLIRRHLPEQFLNQPLKVWLLALAPAILIFWLLVRNVGVTTSTVVDDESLPGSVAAYESFGDGVSTRIYDQNGFLHYTLTAESQQSYTNGVTELDLPVVTIFEQGLERWNISAVSGRIQPGASSQSIEQLDLDNAVQIRHELGAEDDIQLNTEWLIIRPEDRQLHTQADVQVQGNGMFQRATGMTANYAANQLDFLANVEGRISRDKL</sequence>
<comment type="caution">
    <text evidence="7">The sequence shown here is derived from an EMBL/GenBank/DDBJ whole genome shotgun (WGS) entry which is preliminary data.</text>
</comment>
<dbReference type="GO" id="GO:0015221">
    <property type="term" value="F:lipopolysaccharide transmembrane transporter activity"/>
    <property type="evidence" value="ECO:0007669"/>
    <property type="project" value="InterPro"/>
</dbReference>
<keyword evidence="2" id="KW-0997">Cell inner membrane</keyword>
<dbReference type="Proteomes" id="UP000627715">
    <property type="component" value="Unassembled WGS sequence"/>
</dbReference>
<keyword evidence="3 6" id="KW-0812">Transmembrane</keyword>
<evidence type="ECO:0000256" key="4">
    <source>
        <dbReference type="ARBA" id="ARBA00022989"/>
    </source>
</evidence>
<evidence type="ECO:0000313" key="7">
    <source>
        <dbReference type="EMBL" id="GFZ78599.1"/>
    </source>
</evidence>
<dbReference type="PANTHER" id="PTHR37481">
    <property type="entry name" value="LIPOPOLYSACCHARIDE EXPORT SYSTEM PROTEIN LPTC"/>
    <property type="match status" value="1"/>
</dbReference>
<keyword evidence="8" id="KW-1185">Reference proteome</keyword>
<evidence type="ECO:0008006" key="9">
    <source>
        <dbReference type="Google" id="ProtNLM"/>
    </source>
</evidence>
<dbReference type="InterPro" id="IPR010664">
    <property type="entry name" value="LipoPS_assembly_LptC-rel"/>
</dbReference>
<dbReference type="OrthoDB" id="7063592at2"/>
<dbReference type="Gene3D" id="2.60.450.10">
    <property type="entry name" value="Lipopolysaccharide (LPS) transport protein A like domain"/>
    <property type="match status" value="1"/>
</dbReference>
<dbReference type="GO" id="GO:0005886">
    <property type="term" value="C:plasma membrane"/>
    <property type="evidence" value="ECO:0007669"/>
    <property type="project" value="InterPro"/>
</dbReference>
<evidence type="ECO:0000256" key="3">
    <source>
        <dbReference type="ARBA" id="ARBA00022692"/>
    </source>
</evidence>
<dbReference type="RefSeq" id="WP_068810400.1">
    <property type="nucleotide sequence ID" value="NZ_BMIY01000009.1"/>
</dbReference>
<dbReference type="InterPro" id="IPR026265">
    <property type="entry name" value="LptC"/>
</dbReference>
<dbReference type="PANTHER" id="PTHR37481:SF1">
    <property type="entry name" value="LIPOPOLYSACCHARIDE EXPORT SYSTEM PROTEIN LPTC"/>
    <property type="match status" value="1"/>
</dbReference>
<organism evidence="7 8">
    <name type="scientific">Pseudohongiella nitratireducens</name>
    <dbReference type="NCBI Taxonomy" id="1768907"/>
    <lineage>
        <taxon>Bacteria</taxon>
        <taxon>Pseudomonadati</taxon>
        <taxon>Pseudomonadota</taxon>
        <taxon>Gammaproteobacteria</taxon>
        <taxon>Pseudomonadales</taxon>
        <taxon>Pseudohongiellaceae</taxon>
        <taxon>Pseudohongiella</taxon>
    </lineage>
</organism>
<evidence type="ECO:0000256" key="6">
    <source>
        <dbReference type="SAM" id="Phobius"/>
    </source>
</evidence>